<accession>A0A9P5U2H7</accession>
<protein>
    <submittedName>
        <fullName evidence="1">Uncharacterized protein</fullName>
    </submittedName>
</protein>
<keyword evidence="2" id="KW-1185">Reference proteome</keyword>
<comment type="caution">
    <text evidence="1">The sequence shown here is derived from an EMBL/GenBank/DDBJ whole genome shotgun (WGS) entry which is preliminary data.</text>
</comment>
<evidence type="ECO:0000313" key="2">
    <source>
        <dbReference type="Proteomes" id="UP000772434"/>
    </source>
</evidence>
<reference evidence="1" key="1">
    <citation type="submission" date="2020-11" db="EMBL/GenBank/DDBJ databases">
        <authorList>
            <consortium name="DOE Joint Genome Institute"/>
            <person name="Ahrendt S."/>
            <person name="Riley R."/>
            <person name="Andreopoulos W."/>
            <person name="Labutti K."/>
            <person name="Pangilinan J."/>
            <person name="Ruiz-Duenas F.J."/>
            <person name="Barrasa J.M."/>
            <person name="Sanchez-Garcia M."/>
            <person name="Camarero S."/>
            <person name="Miyauchi S."/>
            <person name="Serrano A."/>
            <person name="Linde D."/>
            <person name="Babiker R."/>
            <person name="Drula E."/>
            <person name="Ayuso-Fernandez I."/>
            <person name="Pacheco R."/>
            <person name="Padilla G."/>
            <person name="Ferreira P."/>
            <person name="Barriuso J."/>
            <person name="Kellner H."/>
            <person name="Castanera R."/>
            <person name="Alfaro M."/>
            <person name="Ramirez L."/>
            <person name="Pisabarro A.G."/>
            <person name="Kuo A."/>
            <person name="Tritt A."/>
            <person name="Lipzen A."/>
            <person name="He G."/>
            <person name="Yan M."/>
            <person name="Ng V."/>
            <person name="Cullen D."/>
            <person name="Martin F."/>
            <person name="Rosso M.-N."/>
            <person name="Henrissat B."/>
            <person name="Hibbett D."/>
            <person name="Martinez A.T."/>
            <person name="Grigoriev I.V."/>
        </authorList>
    </citation>
    <scope>NUCLEOTIDE SEQUENCE</scope>
    <source>
        <strain evidence="1">AH 40177</strain>
    </source>
</reference>
<sequence length="99" mass="11085">MRGDFFSSFCGTWPHDWPHDWHRWITGVRGARVASLSVLLPIHDLILLAQITMSTSLGRLISLSDVYTYRASSSYMIASPGDSIQATLMHHDLMKAGHS</sequence>
<dbReference type="AlphaFoldDB" id="A0A9P5U2H7"/>
<evidence type="ECO:0000313" key="1">
    <source>
        <dbReference type="EMBL" id="KAF9063469.1"/>
    </source>
</evidence>
<dbReference type="Proteomes" id="UP000772434">
    <property type="component" value="Unassembled WGS sequence"/>
</dbReference>
<name>A0A9P5U2H7_9AGAR</name>
<proteinExistence type="predicted"/>
<dbReference type="EMBL" id="JADNRY010000146">
    <property type="protein sequence ID" value="KAF9063469.1"/>
    <property type="molecule type" value="Genomic_DNA"/>
</dbReference>
<gene>
    <name evidence="1" type="ORF">BDP27DRAFT_1335146</name>
</gene>
<organism evidence="1 2">
    <name type="scientific">Rhodocollybia butyracea</name>
    <dbReference type="NCBI Taxonomy" id="206335"/>
    <lineage>
        <taxon>Eukaryota</taxon>
        <taxon>Fungi</taxon>
        <taxon>Dikarya</taxon>
        <taxon>Basidiomycota</taxon>
        <taxon>Agaricomycotina</taxon>
        <taxon>Agaricomycetes</taxon>
        <taxon>Agaricomycetidae</taxon>
        <taxon>Agaricales</taxon>
        <taxon>Marasmiineae</taxon>
        <taxon>Omphalotaceae</taxon>
        <taxon>Rhodocollybia</taxon>
    </lineage>
</organism>